<proteinExistence type="predicted"/>
<dbReference type="Proteomes" id="UP000029864">
    <property type="component" value="Unassembled WGS sequence"/>
</dbReference>
<dbReference type="eggNOG" id="COG1714">
    <property type="taxonomic scope" value="Bacteria"/>
</dbReference>
<feature type="compositionally biased region" description="Low complexity" evidence="1">
    <location>
        <begin position="1"/>
        <end position="10"/>
    </location>
</feature>
<feature type="transmembrane region" description="Helical" evidence="2">
    <location>
        <begin position="105"/>
        <end position="123"/>
    </location>
</feature>
<dbReference type="GO" id="GO:0005886">
    <property type="term" value="C:plasma membrane"/>
    <property type="evidence" value="ECO:0007669"/>
    <property type="project" value="UniProtKB-SubCell"/>
</dbReference>
<feature type="transmembrane region" description="Helical" evidence="2">
    <location>
        <begin position="64"/>
        <end position="85"/>
    </location>
</feature>
<keyword evidence="2" id="KW-0472">Membrane</keyword>
<sequence length="142" mass="15158">MPDSASRSSPSGPPAPSEWPGERLGLPRSGPGSVARPGRRIAGVAIDWALAVVVSVFFFQYNALATTVIFVVLQLVFIPTLGGSIGHRFVGLRVVPLFGGWIGPWRGIVRSVLLGVVLPALVWDSDQRGFHDKFAGTVLIRS</sequence>
<protein>
    <submittedName>
        <fullName evidence="4">Putative RDD family membrane protein YckC</fullName>
    </submittedName>
</protein>
<accession>A0A099J148</accession>
<dbReference type="PIRSF" id="PIRSF021697">
    <property type="entry name" value="UCP021697"/>
    <property type="match status" value="1"/>
</dbReference>
<dbReference type="EMBL" id="JPXF01000095">
    <property type="protein sequence ID" value="KGJ72134.1"/>
    <property type="molecule type" value="Genomic_DNA"/>
</dbReference>
<reference evidence="3 5" key="1">
    <citation type="submission" date="2014-08" db="EMBL/GenBank/DDBJ databases">
        <authorList>
            <person name="Sisinthy S."/>
        </authorList>
    </citation>
    <scope>NUCLEOTIDE SEQUENCE [LARGE SCALE GENOMIC DNA]</scope>
    <source>
        <strain evidence="3 5">RuG17</strain>
    </source>
</reference>
<dbReference type="PANTHER" id="PTHR36115">
    <property type="entry name" value="PROLINE-RICH ANTIGEN HOMOLOG-RELATED"/>
    <property type="match status" value="1"/>
</dbReference>
<dbReference type="InterPro" id="IPR051791">
    <property type="entry name" value="Pra-immunoreactive"/>
</dbReference>
<comment type="caution">
    <text evidence="3">The sequence shown here is derived from an EMBL/GenBank/DDBJ whole genome shotgun (WGS) entry which is preliminary data.</text>
</comment>
<evidence type="ECO:0000256" key="1">
    <source>
        <dbReference type="SAM" id="MobiDB-lite"/>
    </source>
</evidence>
<dbReference type="InterPro" id="IPR016795">
    <property type="entry name" value="UCP021697"/>
</dbReference>
<dbReference type="OrthoDB" id="5187110at2"/>
<reference evidence="4 6" key="2">
    <citation type="submission" date="2020-08" db="EMBL/GenBank/DDBJ databases">
        <title>Sequencing the genomes of 1000 actinobacteria strains.</title>
        <authorList>
            <person name="Klenk H.-P."/>
        </authorList>
    </citation>
    <scope>NUCLEOTIDE SEQUENCE [LARGE SCALE GENOMIC DNA]</scope>
    <source>
        <strain evidence="4 6">DSM 21065</strain>
    </source>
</reference>
<feature type="transmembrane region" description="Helical" evidence="2">
    <location>
        <begin position="41"/>
        <end position="59"/>
    </location>
</feature>
<dbReference type="STRING" id="1001240.GY21_17400"/>
<organism evidence="3 5">
    <name type="scientific">Cryobacterium roopkundense</name>
    <dbReference type="NCBI Taxonomy" id="1001240"/>
    <lineage>
        <taxon>Bacteria</taxon>
        <taxon>Bacillati</taxon>
        <taxon>Actinomycetota</taxon>
        <taxon>Actinomycetes</taxon>
        <taxon>Micrococcales</taxon>
        <taxon>Microbacteriaceae</taxon>
        <taxon>Cryobacterium</taxon>
    </lineage>
</organism>
<feature type="region of interest" description="Disordered" evidence="1">
    <location>
        <begin position="1"/>
        <end position="33"/>
    </location>
</feature>
<evidence type="ECO:0000256" key="2">
    <source>
        <dbReference type="SAM" id="Phobius"/>
    </source>
</evidence>
<gene>
    <name evidence="4" type="ORF">BJ997_001715</name>
    <name evidence="3" type="ORF">GY21_17400</name>
</gene>
<keyword evidence="2" id="KW-0812">Transmembrane</keyword>
<dbReference type="AlphaFoldDB" id="A0A099J148"/>
<dbReference type="EMBL" id="JACHBQ010000001">
    <property type="protein sequence ID" value="MBB5641167.1"/>
    <property type="molecule type" value="Genomic_DNA"/>
</dbReference>
<keyword evidence="5" id="KW-1185">Reference proteome</keyword>
<dbReference type="RefSeq" id="WP_035838816.1">
    <property type="nucleotide sequence ID" value="NZ_JACHBQ010000001.1"/>
</dbReference>
<evidence type="ECO:0000313" key="3">
    <source>
        <dbReference type="EMBL" id="KGJ72134.1"/>
    </source>
</evidence>
<evidence type="ECO:0000313" key="5">
    <source>
        <dbReference type="Proteomes" id="UP000029864"/>
    </source>
</evidence>
<evidence type="ECO:0000313" key="4">
    <source>
        <dbReference type="EMBL" id="MBB5641167.1"/>
    </source>
</evidence>
<keyword evidence="2" id="KW-1133">Transmembrane helix</keyword>
<evidence type="ECO:0000313" key="6">
    <source>
        <dbReference type="Proteomes" id="UP000561726"/>
    </source>
</evidence>
<dbReference type="PANTHER" id="PTHR36115:SF6">
    <property type="entry name" value="PROLINE-RICH ANTIGEN HOMOLOG"/>
    <property type="match status" value="1"/>
</dbReference>
<dbReference type="Proteomes" id="UP000561726">
    <property type="component" value="Unassembled WGS sequence"/>
</dbReference>
<name>A0A099J148_9MICO</name>